<evidence type="ECO:0000256" key="1">
    <source>
        <dbReference type="SAM" id="Phobius"/>
    </source>
</evidence>
<keyword evidence="3" id="KW-1185">Reference proteome</keyword>
<reference evidence="3" key="1">
    <citation type="journal article" date="2024" name="Int. J. Syst. Evol. Microbiol.">
        <title>Methylomarinovum tepidoasis sp. nov., a moderately thermophilic methanotroph of the family Methylothermaceae isolated from a deep-sea hydrothermal field.</title>
        <authorList>
            <person name="Hirayama H."/>
            <person name="Takaki Y."/>
            <person name="Abe M."/>
            <person name="Miyazaki M."/>
            <person name="Uematsu K."/>
            <person name="Matsui Y."/>
            <person name="Takai K."/>
        </authorList>
    </citation>
    <scope>NUCLEOTIDE SEQUENCE [LARGE SCALE GENOMIC DNA]</scope>
    <source>
        <strain evidence="3">IN45</strain>
    </source>
</reference>
<evidence type="ECO:0000313" key="2">
    <source>
        <dbReference type="EMBL" id="BCX89867.1"/>
    </source>
</evidence>
<keyword evidence="1" id="KW-0812">Transmembrane</keyword>
<feature type="transmembrane region" description="Helical" evidence="1">
    <location>
        <begin position="78"/>
        <end position="99"/>
    </location>
</feature>
<evidence type="ECO:0008006" key="4">
    <source>
        <dbReference type="Google" id="ProtNLM"/>
    </source>
</evidence>
<name>A0AAU9CCZ3_9GAMM</name>
<feature type="transmembrane region" description="Helical" evidence="1">
    <location>
        <begin position="9"/>
        <end position="29"/>
    </location>
</feature>
<dbReference type="KEGG" id="meiy:MIN45_P2241"/>
<sequence length="186" mass="21499">MSRFPGRGWLWAVLVVLTLLYPFLVWWSLGRVDPRWLLLALLGLMGLRAWWLRGGWPFWVLTLAVAGLLLWGREGALLLYPVLVNGVFLVWFLATLEWFPPPVVERLARLLDPDLPPEGVRYTRIVTWVWCLFFAVNGSIAAFTVWYGDLRLWTLYNGLLAYLLSGALVAVEYGVRRWTMRRNGHA</sequence>
<organism evidence="2 3">
    <name type="scientific">Methylomarinovum tepidoasis</name>
    <dbReference type="NCBI Taxonomy" id="2840183"/>
    <lineage>
        <taxon>Bacteria</taxon>
        <taxon>Pseudomonadati</taxon>
        <taxon>Pseudomonadota</taxon>
        <taxon>Gammaproteobacteria</taxon>
        <taxon>Methylococcales</taxon>
        <taxon>Methylothermaceae</taxon>
        <taxon>Methylomarinovum</taxon>
    </lineage>
</organism>
<feature type="transmembrane region" description="Helical" evidence="1">
    <location>
        <begin position="153"/>
        <end position="175"/>
    </location>
</feature>
<proteinExistence type="predicted"/>
<keyword evidence="1" id="KW-1133">Transmembrane helix</keyword>
<protein>
    <recommendedName>
        <fullName evidence="4">DNA gyrase subunit B</fullName>
    </recommendedName>
</protein>
<keyword evidence="1" id="KW-0472">Membrane</keyword>
<dbReference type="Proteomes" id="UP001321450">
    <property type="component" value="Chromosome"/>
</dbReference>
<dbReference type="RefSeq" id="WP_286292431.1">
    <property type="nucleotide sequence ID" value="NZ_AP024718.1"/>
</dbReference>
<feature type="transmembrane region" description="Helical" evidence="1">
    <location>
        <begin position="125"/>
        <end position="147"/>
    </location>
</feature>
<dbReference type="AlphaFoldDB" id="A0AAU9CCZ3"/>
<dbReference type="EMBL" id="AP024718">
    <property type="protein sequence ID" value="BCX89867.1"/>
    <property type="molecule type" value="Genomic_DNA"/>
</dbReference>
<evidence type="ECO:0000313" key="3">
    <source>
        <dbReference type="Proteomes" id="UP001321450"/>
    </source>
</evidence>
<gene>
    <name evidence="2" type="ORF">MIN45_P2241</name>
</gene>
<accession>A0AAU9CCZ3</accession>
<feature type="transmembrane region" description="Helical" evidence="1">
    <location>
        <begin position="56"/>
        <end position="72"/>
    </location>
</feature>